<dbReference type="FunFam" id="1.25.40.10:FF:000031">
    <property type="entry name" value="Pentatricopeptide repeat-containing protein mitochondrial"/>
    <property type="match status" value="1"/>
</dbReference>
<proteinExistence type="predicted"/>
<feature type="repeat" description="PPR" evidence="2">
    <location>
        <begin position="273"/>
        <end position="307"/>
    </location>
</feature>
<feature type="repeat" description="PPR" evidence="2">
    <location>
        <begin position="374"/>
        <end position="408"/>
    </location>
</feature>
<name>A0AAX6DVB1_IRIPA</name>
<evidence type="ECO:0000256" key="2">
    <source>
        <dbReference type="PROSITE-ProRule" id="PRU00708"/>
    </source>
</evidence>
<organism evidence="3 4">
    <name type="scientific">Iris pallida</name>
    <name type="common">Sweet iris</name>
    <dbReference type="NCBI Taxonomy" id="29817"/>
    <lineage>
        <taxon>Eukaryota</taxon>
        <taxon>Viridiplantae</taxon>
        <taxon>Streptophyta</taxon>
        <taxon>Embryophyta</taxon>
        <taxon>Tracheophyta</taxon>
        <taxon>Spermatophyta</taxon>
        <taxon>Magnoliopsida</taxon>
        <taxon>Liliopsida</taxon>
        <taxon>Asparagales</taxon>
        <taxon>Iridaceae</taxon>
        <taxon>Iridoideae</taxon>
        <taxon>Irideae</taxon>
        <taxon>Iris</taxon>
    </lineage>
</organism>
<dbReference type="InterPro" id="IPR002885">
    <property type="entry name" value="PPR_rpt"/>
</dbReference>
<protein>
    <submittedName>
        <fullName evidence="3">Pentatricopeptide repeat-containing protein, chloroplastic-like</fullName>
    </submittedName>
</protein>
<comment type="caution">
    <text evidence="3">The sequence shown here is derived from an EMBL/GenBank/DDBJ whole genome shotgun (WGS) entry which is preliminary data.</text>
</comment>
<gene>
    <name evidence="3" type="ORF">M6B38_224255</name>
</gene>
<accession>A0AAX6DVB1</accession>
<dbReference type="Pfam" id="PF01535">
    <property type="entry name" value="PPR"/>
    <property type="match status" value="2"/>
</dbReference>
<dbReference type="Proteomes" id="UP001140949">
    <property type="component" value="Unassembled WGS sequence"/>
</dbReference>
<dbReference type="GO" id="GO:0003723">
    <property type="term" value="F:RNA binding"/>
    <property type="evidence" value="ECO:0007669"/>
    <property type="project" value="InterPro"/>
</dbReference>
<dbReference type="Pfam" id="PF13041">
    <property type="entry name" value="PPR_2"/>
    <property type="match status" value="3"/>
</dbReference>
<evidence type="ECO:0000313" key="4">
    <source>
        <dbReference type="Proteomes" id="UP001140949"/>
    </source>
</evidence>
<dbReference type="InterPro" id="IPR011990">
    <property type="entry name" value="TPR-like_helical_dom_sf"/>
</dbReference>
<dbReference type="AlphaFoldDB" id="A0AAX6DVB1"/>
<reference evidence="3" key="2">
    <citation type="submission" date="2023-04" db="EMBL/GenBank/DDBJ databases">
        <authorList>
            <person name="Bruccoleri R.E."/>
            <person name="Oakeley E.J."/>
            <person name="Faust A.-M."/>
            <person name="Dessus-Babus S."/>
            <person name="Altorfer M."/>
            <person name="Burckhardt D."/>
            <person name="Oertli M."/>
            <person name="Naumann U."/>
            <person name="Petersen F."/>
            <person name="Wong J."/>
        </authorList>
    </citation>
    <scope>NUCLEOTIDE SEQUENCE</scope>
    <source>
        <strain evidence="3">GSM-AAB239-AS_SAM_17_03QT</strain>
        <tissue evidence="3">Leaf</tissue>
    </source>
</reference>
<feature type="repeat" description="PPR" evidence="2">
    <location>
        <begin position="343"/>
        <end position="373"/>
    </location>
</feature>
<evidence type="ECO:0000313" key="3">
    <source>
        <dbReference type="EMBL" id="KAJ6795743.1"/>
    </source>
</evidence>
<dbReference type="FunFam" id="1.25.40.10:FF:000344">
    <property type="entry name" value="Pentatricopeptide repeat-containing protein"/>
    <property type="match status" value="1"/>
</dbReference>
<reference evidence="3" key="1">
    <citation type="journal article" date="2023" name="GigaByte">
        <title>Genome assembly of the bearded iris, Iris pallida Lam.</title>
        <authorList>
            <person name="Bruccoleri R.E."/>
            <person name="Oakeley E.J."/>
            <person name="Faust A.M.E."/>
            <person name="Altorfer M."/>
            <person name="Dessus-Babus S."/>
            <person name="Burckhardt D."/>
            <person name="Oertli M."/>
            <person name="Naumann U."/>
            <person name="Petersen F."/>
            <person name="Wong J."/>
        </authorList>
    </citation>
    <scope>NUCLEOTIDE SEQUENCE</scope>
    <source>
        <strain evidence="3">GSM-AAB239-AS_SAM_17_03QT</strain>
    </source>
</reference>
<dbReference type="SUPFAM" id="SSF48452">
    <property type="entry name" value="TPR-like"/>
    <property type="match status" value="1"/>
</dbReference>
<dbReference type="Gene3D" id="1.25.40.10">
    <property type="entry name" value="Tetratricopeptide repeat domain"/>
    <property type="match status" value="4"/>
</dbReference>
<dbReference type="GO" id="GO:0009451">
    <property type="term" value="P:RNA modification"/>
    <property type="evidence" value="ECO:0007669"/>
    <property type="project" value="InterPro"/>
</dbReference>
<dbReference type="PANTHER" id="PTHR47926">
    <property type="entry name" value="PENTATRICOPEPTIDE REPEAT-CONTAINING PROTEIN"/>
    <property type="match status" value="1"/>
</dbReference>
<keyword evidence="4" id="KW-1185">Reference proteome</keyword>
<keyword evidence="1" id="KW-0677">Repeat</keyword>
<dbReference type="FunFam" id="1.25.40.10:FF:000184">
    <property type="entry name" value="Pentatricopeptide repeat-containing protein, chloroplastic"/>
    <property type="match status" value="1"/>
</dbReference>
<dbReference type="InterPro" id="IPR046960">
    <property type="entry name" value="PPR_At4g14850-like_plant"/>
</dbReference>
<sequence>MATSSSSQANPWRMLDSCKSMEDLKQVHSFLIKSNHLHVHPKLLLSLCSSSRDHTAYAQLLRSPPTPSAYAAALRGLSRRCLDPNLSMALYSEMLETGLPPGRHTFPPLLKALAARRALPQGRMVHSHVVKTGLEHDAYTRNALTGLYLACGELGPGRTLFDRSRLWDLVSWTTVISGYARAGRYEEAVSLFLDMTDGSPNVRPDAVAMATVLSACARLGDLELGRRLHRYCVEEGAPLFDVYVGNALVDMYSKAGDAGSARRVFRSMRGARNVVTWNAMINGLARNNRWTEAVSTFRRMQREGPEPDGATLVGVLGSCANLGSLELGEWVRCYMARAGIGADGAVGNALVDMYAKCGRIDRAMEVFARMGRRDVYAFTAMIAGLAAHGRGERALGVFSEMAAEGVRPNGATLVGVLSACSHSGLVGAGLGHFGDMRRVHGLEPRIEHYGCVVDMLGRAGLVDAALELVERMPVEPDTSVWASLLGHCRVRGDVGACERIAEALVGLEPDGDAACALVSGAYASAGRWGEARRRRRKAKKKKTTPGCSLIEVGGVVQEFRMGDVSHRPDREKIYMMVEEVGHLLRSEEGHKPFSSTDVLE</sequence>
<feature type="repeat" description="PPR" evidence="2">
    <location>
        <begin position="168"/>
        <end position="202"/>
    </location>
</feature>
<dbReference type="PROSITE" id="PS51375">
    <property type="entry name" value="PPR"/>
    <property type="match status" value="5"/>
</dbReference>
<feature type="repeat" description="PPR" evidence="2">
    <location>
        <begin position="66"/>
        <end position="101"/>
    </location>
</feature>
<dbReference type="EMBL" id="JANAVB010041815">
    <property type="protein sequence ID" value="KAJ6795743.1"/>
    <property type="molecule type" value="Genomic_DNA"/>
</dbReference>
<dbReference type="PANTHER" id="PTHR47926:SF437">
    <property type="entry name" value="PENTACOTRIPEPTIDE-REPEAT REGION OF PRORP DOMAIN-CONTAINING PROTEIN"/>
    <property type="match status" value="1"/>
</dbReference>
<evidence type="ECO:0000256" key="1">
    <source>
        <dbReference type="ARBA" id="ARBA00022737"/>
    </source>
</evidence>
<dbReference type="NCBIfam" id="TIGR00756">
    <property type="entry name" value="PPR"/>
    <property type="match status" value="4"/>
</dbReference>